<dbReference type="AlphaFoldDB" id="A0A8J3WLT4"/>
<reference evidence="2 3" key="1">
    <citation type="submission" date="2021-01" db="EMBL/GenBank/DDBJ databases">
        <title>Whole genome shotgun sequence of Planobispora siamensis NBRC 107568.</title>
        <authorList>
            <person name="Komaki H."/>
            <person name="Tamura T."/>
        </authorList>
    </citation>
    <scope>NUCLEOTIDE SEQUENCE [LARGE SCALE GENOMIC DNA]</scope>
    <source>
        <strain evidence="2 3">NBRC 107568</strain>
    </source>
</reference>
<sequence length="73" mass="7691">MRLPRFARRSLGAASVFVLGPALWVATAPAPTPAPTPTGNAWNPPAALAAPPDAVWRHQESTCSDLFRQVDAA</sequence>
<accession>A0A8J3WLT4</accession>
<feature type="signal peptide" evidence="1">
    <location>
        <begin position="1"/>
        <end position="30"/>
    </location>
</feature>
<organism evidence="2 3">
    <name type="scientific">Planobispora siamensis</name>
    <dbReference type="NCBI Taxonomy" id="936338"/>
    <lineage>
        <taxon>Bacteria</taxon>
        <taxon>Bacillati</taxon>
        <taxon>Actinomycetota</taxon>
        <taxon>Actinomycetes</taxon>
        <taxon>Streptosporangiales</taxon>
        <taxon>Streptosporangiaceae</taxon>
        <taxon>Planobispora</taxon>
    </lineage>
</organism>
<name>A0A8J3WLT4_9ACTN</name>
<keyword evidence="1" id="KW-0732">Signal</keyword>
<keyword evidence="3" id="KW-1185">Reference proteome</keyword>
<comment type="caution">
    <text evidence="2">The sequence shown here is derived from an EMBL/GenBank/DDBJ whole genome shotgun (WGS) entry which is preliminary data.</text>
</comment>
<dbReference type="EMBL" id="BOOJ01000025">
    <property type="protein sequence ID" value="GIH92161.1"/>
    <property type="molecule type" value="Genomic_DNA"/>
</dbReference>
<evidence type="ECO:0000313" key="2">
    <source>
        <dbReference type="EMBL" id="GIH92161.1"/>
    </source>
</evidence>
<gene>
    <name evidence="2" type="ORF">Psi01_27910</name>
</gene>
<evidence type="ECO:0000313" key="3">
    <source>
        <dbReference type="Proteomes" id="UP000619788"/>
    </source>
</evidence>
<dbReference type="RefSeq" id="WP_204064404.1">
    <property type="nucleotide sequence ID" value="NZ_BOOJ01000025.1"/>
</dbReference>
<protein>
    <submittedName>
        <fullName evidence="2">Uncharacterized protein</fullName>
    </submittedName>
</protein>
<feature type="chain" id="PRO_5035188674" evidence="1">
    <location>
        <begin position="31"/>
        <end position="73"/>
    </location>
</feature>
<evidence type="ECO:0000256" key="1">
    <source>
        <dbReference type="SAM" id="SignalP"/>
    </source>
</evidence>
<proteinExistence type="predicted"/>
<dbReference type="Proteomes" id="UP000619788">
    <property type="component" value="Unassembled WGS sequence"/>
</dbReference>